<name>W4HDP6_APHAT</name>
<sequence>MHDYSRSIATVRASTSKRPLTLDDLDLLTRRSMALTDRGIIHVLSLLIWKLTSQCFSREGESLSVELLDTNSLEVKQCSHGSPIEPNMCVVLAMGMYLAMRPFQTPYGALFLADKPIDNFAGAFANLVNGMFALDGTPHNLGTKSMEMGAIETSVVTDAVRVMFPTLSTACEDDDPHGDDLDGVRDIHDKTSCTDANDQSPLCAATNTTTINGHQLCDQGGQVHKLPMDFECPNGRLDTGRAL</sequence>
<organism evidence="1">
    <name type="scientific">Aphanomyces astaci</name>
    <name type="common">Crayfish plague agent</name>
    <dbReference type="NCBI Taxonomy" id="112090"/>
    <lineage>
        <taxon>Eukaryota</taxon>
        <taxon>Sar</taxon>
        <taxon>Stramenopiles</taxon>
        <taxon>Oomycota</taxon>
        <taxon>Saprolegniomycetes</taxon>
        <taxon>Saprolegniales</taxon>
        <taxon>Verrucalvaceae</taxon>
        <taxon>Aphanomyces</taxon>
    </lineage>
</organism>
<dbReference type="GeneID" id="20802887"/>
<reference evidence="1" key="1">
    <citation type="submission" date="2013-12" db="EMBL/GenBank/DDBJ databases">
        <title>The Genome Sequence of Aphanomyces astaci APO3.</title>
        <authorList>
            <consortium name="The Broad Institute Genomics Platform"/>
            <person name="Russ C."/>
            <person name="Tyler B."/>
            <person name="van West P."/>
            <person name="Dieguez-Uribeondo J."/>
            <person name="Young S.K."/>
            <person name="Zeng Q."/>
            <person name="Gargeya S."/>
            <person name="Fitzgerald M."/>
            <person name="Abouelleil A."/>
            <person name="Alvarado L."/>
            <person name="Chapman S.B."/>
            <person name="Gainer-Dewar J."/>
            <person name="Goldberg J."/>
            <person name="Griggs A."/>
            <person name="Gujja S."/>
            <person name="Hansen M."/>
            <person name="Howarth C."/>
            <person name="Imamovic A."/>
            <person name="Ireland A."/>
            <person name="Larimer J."/>
            <person name="McCowan C."/>
            <person name="Murphy C."/>
            <person name="Pearson M."/>
            <person name="Poon T.W."/>
            <person name="Priest M."/>
            <person name="Roberts A."/>
            <person name="Saif S."/>
            <person name="Shea T."/>
            <person name="Sykes S."/>
            <person name="Wortman J."/>
            <person name="Nusbaum C."/>
            <person name="Birren B."/>
        </authorList>
    </citation>
    <scope>NUCLEOTIDE SEQUENCE [LARGE SCALE GENOMIC DNA]</scope>
    <source>
        <strain evidence="1">APO3</strain>
    </source>
</reference>
<dbReference type="EMBL" id="KI913114">
    <property type="protein sequence ID" value="ETV89711.1"/>
    <property type="molecule type" value="Genomic_DNA"/>
</dbReference>
<dbReference type="RefSeq" id="XP_009822111.1">
    <property type="nucleotide sequence ID" value="XM_009823809.1"/>
</dbReference>
<gene>
    <name evidence="1" type="ORF">H257_00891</name>
</gene>
<protein>
    <submittedName>
        <fullName evidence="1">Uncharacterized protein</fullName>
    </submittedName>
</protein>
<evidence type="ECO:0000313" key="1">
    <source>
        <dbReference type="EMBL" id="ETV89711.1"/>
    </source>
</evidence>
<accession>W4HDP6</accession>
<dbReference type="AlphaFoldDB" id="W4HDP6"/>
<dbReference type="VEuPathDB" id="FungiDB:H257_00891"/>
<proteinExistence type="predicted"/>